<dbReference type="Proteomes" id="UP001642360">
    <property type="component" value="Unassembled WGS sequence"/>
</dbReference>
<proteinExistence type="predicted"/>
<name>A0ABC8STA0_9AQUA</name>
<evidence type="ECO:0000313" key="1">
    <source>
        <dbReference type="EMBL" id="CAK9160431.1"/>
    </source>
</evidence>
<sequence length="89" mass="10437">MDAALRSLEKHLLQETIDARRNRDKILPVTRADGSFTTDFEEVKKLLSVIFRTCLKLVPHVLLTRMRSLPIYLETTLRGEVPEYGQRYY</sequence>
<protein>
    <submittedName>
        <fullName evidence="1">Uncharacterized protein</fullName>
    </submittedName>
</protein>
<gene>
    <name evidence="1" type="ORF">ILEXP_LOCUS29197</name>
</gene>
<reference evidence="1 2" key="1">
    <citation type="submission" date="2024-02" db="EMBL/GenBank/DDBJ databases">
        <authorList>
            <person name="Vignale AGUSTIN F."/>
            <person name="Sosa J E."/>
            <person name="Modenutti C."/>
        </authorList>
    </citation>
    <scope>NUCLEOTIDE SEQUENCE [LARGE SCALE GENOMIC DNA]</scope>
</reference>
<keyword evidence="2" id="KW-1185">Reference proteome</keyword>
<accession>A0ABC8STA0</accession>
<dbReference type="AlphaFoldDB" id="A0ABC8STA0"/>
<comment type="caution">
    <text evidence="1">The sequence shown here is derived from an EMBL/GenBank/DDBJ whole genome shotgun (WGS) entry which is preliminary data.</text>
</comment>
<organism evidence="1 2">
    <name type="scientific">Ilex paraguariensis</name>
    <name type="common">yerba mate</name>
    <dbReference type="NCBI Taxonomy" id="185542"/>
    <lineage>
        <taxon>Eukaryota</taxon>
        <taxon>Viridiplantae</taxon>
        <taxon>Streptophyta</taxon>
        <taxon>Embryophyta</taxon>
        <taxon>Tracheophyta</taxon>
        <taxon>Spermatophyta</taxon>
        <taxon>Magnoliopsida</taxon>
        <taxon>eudicotyledons</taxon>
        <taxon>Gunneridae</taxon>
        <taxon>Pentapetalae</taxon>
        <taxon>asterids</taxon>
        <taxon>campanulids</taxon>
        <taxon>Aquifoliales</taxon>
        <taxon>Aquifoliaceae</taxon>
        <taxon>Ilex</taxon>
    </lineage>
</organism>
<evidence type="ECO:0000313" key="2">
    <source>
        <dbReference type="Proteomes" id="UP001642360"/>
    </source>
</evidence>
<dbReference type="EMBL" id="CAUOFW020003525">
    <property type="protein sequence ID" value="CAK9160431.1"/>
    <property type="molecule type" value="Genomic_DNA"/>
</dbReference>